<evidence type="ECO:0000313" key="5">
    <source>
        <dbReference type="EMBL" id="VEN40928.1"/>
    </source>
</evidence>
<dbReference type="SMART" id="SM00033">
    <property type="entry name" value="CH"/>
    <property type="match status" value="1"/>
</dbReference>
<dbReference type="SUPFAM" id="SSF47576">
    <property type="entry name" value="Calponin-homology domain, CH-domain"/>
    <property type="match status" value="1"/>
</dbReference>
<dbReference type="PANTHER" id="PTHR11915">
    <property type="entry name" value="SPECTRIN/FILAMIN RELATED CYTOSKELETAL PROTEIN"/>
    <property type="match status" value="1"/>
</dbReference>
<evidence type="ECO:0000256" key="3">
    <source>
        <dbReference type="SAM" id="MobiDB-lite"/>
    </source>
</evidence>
<dbReference type="InterPro" id="IPR036872">
    <property type="entry name" value="CH_dom_sf"/>
</dbReference>
<accession>A0A653BZ80</accession>
<dbReference type="InterPro" id="IPR001589">
    <property type="entry name" value="Actinin_actin-bd_CS"/>
</dbReference>
<dbReference type="GO" id="GO:0003779">
    <property type="term" value="F:actin binding"/>
    <property type="evidence" value="ECO:0007669"/>
    <property type="project" value="UniProtKB-KW"/>
</dbReference>
<organism evidence="5 6">
    <name type="scientific">Callosobruchus maculatus</name>
    <name type="common">Southern cowpea weevil</name>
    <name type="synonym">Pulse bruchid</name>
    <dbReference type="NCBI Taxonomy" id="64391"/>
    <lineage>
        <taxon>Eukaryota</taxon>
        <taxon>Metazoa</taxon>
        <taxon>Ecdysozoa</taxon>
        <taxon>Arthropoda</taxon>
        <taxon>Hexapoda</taxon>
        <taxon>Insecta</taxon>
        <taxon>Pterygota</taxon>
        <taxon>Neoptera</taxon>
        <taxon>Endopterygota</taxon>
        <taxon>Coleoptera</taxon>
        <taxon>Polyphaga</taxon>
        <taxon>Cucujiformia</taxon>
        <taxon>Chrysomeloidea</taxon>
        <taxon>Chrysomelidae</taxon>
        <taxon>Bruchinae</taxon>
        <taxon>Bruchini</taxon>
        <taxon>Callosobruchus</taxon>
    </lineage>
</organism>
<keyword evidence="6" id="KW-1185">Reference proteome</keyword>
<dbReference type="AlphaFoldDB" id="A0A653BZ80"/>
<keyword evidence="1" id="KW-0677">Repeat</keyword>
<gene>
    <name evidence="5" type="ORF">CALMAC_LOCUS4926</name>
</gene>
<dbReference type="Gene3D" id="1.10.418.10">
    <property type="entry name" value="Calponin-like domain"/>
    <property type="match status" value="1"/>
</dbReference>
<sequence>MSTQTYYKEKLGFDPKEAYYDGPPEKYRRTDQDKPHGYEENLTKFKGTIWDMFIESLEDERDAVQKKTFTKWVNKHLKKNYTCLHVCVSVNNIPCCAPSAGKHIRDLFEDLRDGHNLISLLEVLSGEQLPRERGQMRFHMLHNIDTALHFLRCKNVKLVNIRSEDIVDGNPKLTLGLIWTIILHFQVSDIIFSNCTGWPIG</sequence>
<dbReference type="FunFam" id="1.10.418.10:FF:000048">
    <property type="entry name" value="Short stop, isoform B"/>
    <property type="match status" value="1"/>
</dbReference>
<proteinExistence type="predicted"/>
<dbReference type="PROSITE" id="PS00020">
    <property type="entry name" value="ACTININ_2"/>
    <property type="match status" value="1"/>
</dbReference>
<dbReference type="CDD" id="cd21188">
    <property type="entry name" value="CH_PLEC-like_rpt1"/>
    <property type="match status" value="1"/>
</dbReference>
<feature type="region of interest" description="Disordered" evidence="3">
    <location>
        <begin position="14"/>
        <end position="38"/>
    </location>
</feature>
<evidence type="ECO:0000313" key="6">
    <source>
        <dbReference type="Proteomes" id="UP000410492"/>
    </source>
</evidence>
<protein>
    <recommendedName>
        <fullName evidence="4">Calponin-homology (CH) domain-containing protein</fullName>
    </recommendedName>
</protein>
<feature type="domain" description="Calponin-homology (CH)" evidence="4">
    <location>
        <begin position="63"/>
        <end position="186"/>
    </location>
</feature>
<dbReference type="EMBL" id="CAACVG010006674">
    <property type="protein sequence ID" value="VEN40928.1"/>
    <property type="molecule type" value="Genomic_DNA"/>
</dbReference>
<keyword evidence="2" id="KW-0009">Actin-binding</keyword>
<evidence type="ECO:0000256" key="1">
    <source>
        <dbReference type="ARBA" id="ARBA00022737"/>
    </source>
</evidence>
<reference evidence="5 6" key="1">
    <citation type="submission" date="2019-01" db="EMBL/GenBank/DDBJ databases">
        <authorList>
            <person name="Sayadi A."/>
        </authorList>
    </citation>
    <scope>NUCLEOTIDE SEQUENCE [LARGE SCALE GENOMIC DNA]</scope>
</reference>
<dbReference type="PROSITE" id="PS50021">
    <property type="entry name" value="CH"/>
    <property type="match status" value="1"/>
</dbReference>
<dbReference type="Proteomes" id="UP000410492">
    <property type="component" value="Unassembled WGS sequence"/>
</dbReference>
<evidence type="ECO:0000259" key="4">
    <source>
        <dbReference type="PROSITE" id="PS50021"/>
    </source>
</evidence>
<dbReference type="OrthoDB" id="18740at2759"/>
<name>A0A653BZ80_CALMS</name>
<dbReference type="InterPro" id="IPR001715">
    <property type="entry name" value="CH_dom"/>
</dbReference>
<dbReference type="Pfam" id="PF00307">
    <property type="entry name" value="CH"/>
    <property type="match status" value="1"/>
</dbReference>
<dbReference type="PROSITE" id="PS00019">
    <property type="entry name" value="ACTININ_1"/>
    <property type="match status" value="1"/>
</dbReference>
<evidence type="ECO:0000256" key="2">
    <source>
        <dbReference type="ARBA" id="ARBA00023203"/>
    </source>
</evidence>